<dbReference type="Pfam" id="PF22725">
    <property type="entry name" value="GFO_IDH_MocA_C3"/>
    <property type="match status" value="1"/>
</dbReference>
<dbReference type="Proteomes" id="UP000218165">
    <property type="component" value="Chromosome"/>
</dbReference>
<dbReference type="InterPro" id="IPR000683">
    <property type="entry name" value="Gfo/Idh/MocA-like_OxRdtase_N"/>
</dbReference>
<protein>
    <submittedName>
        <fullName evidence="4">Dehydrogenase</fullName>
    </submittedName>
</protein>
<dbReference type="InterPro" id="IPR055170">
    <property type="entry name" value="GFO_IDH_MocA-like_dom"/>
</dbReference>
<proteinExistence type="predicted"/>
<keyword evidence="1" id="KW-0520">NAD</keyword>
<feature type="domain" description="Gfo/Idh/MocA-like oxidoreductase N-terminal" evidence="2">
    <location>
        <begin position="19"/>
        <end position="130"/>
    </location>
</feature>
<dbReference type="OrthoDB" id="256869at2"/>
<dbReference type="SUPFAM" id="SSF51735">
    <property type="entry name" value="NAD(P)-binding Rossmann-fold domains"/>
    <property type="match status" value="1"/>
</dbReference>
<dbReference type="EMBL" id="CP023563">
    <property type="protein sequence ID" value="ATG50529.1"/>
    <property type="molecule type" value="Genomic_DNA"/>
</dbReference>
<dbReference type="InterPro" id="IPR036291">
    <property type="entry name" value="NAD(P)-bd_dom_sf"/>
</dbReference>
<organism evidence="4 5">
    <name type="scientific">Brachybacterium vulturis</name>
    <dbReference type="NCBI Taxonomy" id="2017484"/>
    <lineage>
        <taxon>Bacteria</taxon>
        <taxon>Bacillati</taxon>
        <taxon>Actinomycetota</taxon>
        <taxon>Actinomycetes</taxon>
        <taxon>Micrococcales</taxon>
        <taxon>Dermabacteraceae</taxon>
        <taxon>Brachybacterium</taxon>
    </lineage>
</organism>
<evidence type="ECO:0000313" key="5">
    <source>
        <dbReference type="Proteomes" id="UP000218165"/>
    </source>
</evidence>
<sequence>MTTSPHPGSPAPSAAPGPLRVGIVGTGGIARAHLPGWREVGAELHCHSEVGAQQFAAEAGATAHDSLQQLLAAVDVVDVCTPTPSHPGIVRAALDAGRDVLCEKPLALDPAEARDLVEQADRAGRLLFPAHVVRYFPQYAAAKRAIDTGAVGTLAVLRFERTGSLPDRSWYADDELSGGIVMDQMIHDIDQALWMAGPVQRVFAQQSIAASDSAVRTAHVVLTHRSGALSHCRGFWGPPGTQFRYTFDLAGDAGLLQYDSAGDPGIVFDAVAAARHTTGDGFLPDVSAVRDPYTAEIVDFATALAGGAPARVEAADGALAVEISHAALESLRTGRSITC</sequence>
<dbReference type="PANTHER" id="PTHR43708:SF8">
    <property type="entry name" value="OXIDOREDUCTASE"/>
    <property type="match status" value="1"/>
</dbReference>
<dbReference type="Gene3D" id="3.30.360.10">
    <property type="entry name" value="Dihydrodipicolinate Reductase, domain 2"/>
    <property type="match status" value="1"/>
</dbReference>
<dbReference type="Gene3D" id="3.40.50.720">
    <property type="entry name" value="NAD(P)-binding Rossmann-like Domain"/>
    <property type="match status" value="1"/>
</dbReference>
<dbReference type="InterPro" id="IPR051317">
    <property type="entry name" value="Gfo/Idh/MocA_oxidoreduct"/>
</dbReference>
<reference evidence="5" key="1">
    <citation type="submission" date="2017-09" db="EMBL/GenBank/DDBJ databases">
        <title>Brachybacterium sp. VM2412.</title>
        <authorList>
            <person name="Tak E.J."/>
            <person name="Bae J.-W."/>
        </authorList>
    </citation>
    <scope>NUCLEOTIDE SEQUENCE [LARGE SCALE GENOMIC DNA]</scope>
    <source>
        <strain evidence="5">VM2412</strain>
    </source>
</reference>
<dbReference type="Pfam" id="PF01408">
    <property type="entry name" value="GFO_IDH_MocA"/>
    <property type="match status" value="1"/>
</dbReference>
<dbReference type="RefSeq" id="WP_096801669.1">
    <property type="nucleotide sequence ID" value="NZ_CP023563.1"/>
</dbReference>
<dbReference type="GO" id="GO:0000166">
    <property type="term" value="F:nucleotide binding"/>
    <property type="evidence" value="ECO:0007669"/>
    <property type="project" value="InterPro"/>
</dbReference>
<evidence type="ECO:0000256" key="1">
    <source>
        <dbReference type="ARBA" id="ARBA00023027"/>
    </source>
</evidence>
<evidence type="ECO:0000259" key="3">
    <source>
        <dbReference type="Pfam" id="PF22725"/>
    </source>
</evidence>
<name>A0A291GJK1_9MICO</name>
<keyword evidence="5" id="KW-1185">Reference proteome</keyword>
<gene>
    <name evidence="4" type="ORF">CFK38_02575</name>
</gene>
<evidence type="ECO:0000313" key="4">
    <source>
        <dbReference type="EMBL" id="ATG50529.1"/>
    </source>
</evidence>
<evidence type="ECO:0000259" key="2">
    <source>
        <dbReference type="Pfam" id="PF01408"/>
    </source>
</evidence>
<dbReference type="KEGG" id="brz:CFK38_02575"/>
<dbReference type="SUPFAM" id="SSF55347">
    <property type="entry name" value="Glyceraldehyde-3-phosphate dehydrogenase-like, C-terminal domain"/>
    <property type="match status" value="1"/>
</dbReference>
<feature type="domain" description="GFO/IDH/MocA-like oxidoreductase" evidence="3">
    <location>
        <begin position="139"/>
        <end position="256"/>
    </location>
</feature>
<dbReference type="PANTHER" id="PTHR43708">
    <property type="entry name" value="CONSERVED EXPRESSED OXIDOREDUCTASE (EUROFUNG)"/>
    <property type="match status" value="1"/>
</dbReference>
<dbReference type="AlphaFoldDB" id="A0A291GJK1"/>
<accession>A0A291GJK1</accession>